<dbReference type="EMBL" id="CP042430">
    <property type="protein sequence ID" value="QEC49432.1"/>
    <property type="molecule type" value="Genomic_DNA"/>
</dbReference>
<evidence type="ECO:0000313" key="3">
    <source>
        <dbReference type="Proteomes" id="UP000321805"/>
    </source>
</evidence>
<proteinExistence type="predicted"/>
<dbReference type="AlphaFoldDB" id="A0A5B8U9T9"/>
<gene>
    <name evidence="2" type="ORF">FSW04_18885</name>
</gene>
<dbReference type="RefSeq" id="WP_146921793.1">
    <property type="nucleotide sequence ID" value="NZ_CP042430.1"/>
</dbReference>
<name>A0A5B8U9T9_9ACTN</name>
<evidence type="ECO:0000256" key="1">
    <source>
        <dbReference type="SAM" id="MobiDB-lite"/>
    </source>
</evidence>
<accession>A0A5B8U9T9</accession>
<sequence length="137" mass="14234">MSRIPSIAAAVAAGAIKPRSVAYFEREYARSPKGVEELLARAMERVRTVEAAAPRRRADVLLATTSSTEGPNAFGMPKVSPAPAPTAPGVVTPLQSGSVLSLAEQRAEWASGAARSQRCGHAVAPFRPRADLTGGVA</sequence>
<reference evidence="2 3" key="1">
    <citation type="journal article" date="2018" name="J. Microbiol.">
        <title>Baekduia soli gen. nov., sp. nov., a novel bacterium isolated from the soil of Baekdu Mountain and proposal of a novel family name, Baekduiaceae fam. nov.</title>
        <authorList>
            <person name="An D.S."/>
            <person name="Siddiqi M.Z."/>
            <person name="Kim K.H."/>
            <person name="Yu H.S."/>
            <person name="Im W.T."/>
        </authorList>
    </citation>
    <scope>NUCLEOTIDE SEQUENCE [LARGE SCALE GENOMIC DNA]</scope>
    <source>
        <strain evidence="2 3">BR7-21</strain>
    </source>
</reference>
<evidence type="ECO:0000313" key="2">
    <source>
        <dbReference type="EMBL" id="QEC49432.1"/>
    </source>
</evidence>
<feature type="region of interest" description="Disordered" evidence="1">
    <location>
        <begin position="64"/>
        <end position="90"/>
    </location>
</feature>
<dbReference type="Proteomes" id="UP000321805">
    <property type="component" value="Chromosome"/>
</dbReference>
<organism evidence="2 3">
    <name type="scientific">Baekduia soli</name>
    <dbReference type="NCBI Taxonomy" id="496014"/>
    <lineage>
        <taxon>Bacteria</taxon>
        <taxon>Bacillati</taxon>
        <taxon>Actinomycetota</taxon>
        <taxon>Thermoleophilia</taxon>
        <taxon>Solirubrobacterales</taxon>
        <taxon>Baekduiaceae</taxon>
        <taxon>Baekduia</taxon>
    </lineage>
</organism>
<dbReference type="KEGG" id="bsol:FSW04_18885"/>
<protein>
    <submittedName>
        <fullName evidence="2">Uncharacterized protein</fullName>
    </submittedName>
</protein>
<keyword evidence="3" id="KW-1185">Reference proteome</keyword>